<dbReference type="EMBL" id="CAFABH010000001">
    <property type="protein sequence ID" value="CAB4817726.1"/>
    <property type="molecule type" value="Genomic_DNA"/>
</dbReference>
<dbReference type="EMBL" id="CAEZYM010000013">
    <property type="protein sequence ID" value="CAB4731220.1"/>
    <property type="molecule type" value="Genomic_DNA"/>
</dbReference>
<dbReference type="Gene3D" id="3.40.50.12780">
    <property type="entry name" value="N-terminal domain of ligase-like"/>
    <property type="match status" value="1"/>
</dbReference>
<dbReference type="AlphaFoldDB" id="A0A6J6VKJ2"/>
<feature type="domain" description="AMP-binding enzyme C-terminal" evidence="6">
    <location>
        <begin position="533"/>
        <end position="603"/>
    </location>
</feature>
<evidence type="ECO:0000313" key="9">
    <source>
        <dbReference type="EMBL" id="CAB4682825.1"/>
    </source>
</evidence>
<dbReference type="EMBL" id="CAFBNH010000003">
    <property type="protein sequence ID" value="CAB4940427.1"/>
    <property type="molecule type" value="Genomic_DNA"/>
</dbReference>
<comment type="similarity">
    <text evidence="1">Belongs to the ATP-dependent AMP-binding enzyme family.</text>
</comment>
<dbReference type="EMBL" id="CAEZZW010000001">
    <property type="protein sequence ID" value="CAB4771385.1"/>
    <property type="molecule type" value="Genomic_DNA"/>
</dbReference>
<keyword evidence="3" id="KW-0547">Nucleotide-binding</keyword>
<evidence type="ECO:0000259" key="6">
    <source>
        <dbReference type="Pfam" id="PF13193"/>
    </source>
</evidence>
<sequence length="642" mass="70388">MKLWEPSPQEIKASALTQLMNVVRSQTGTSIDSYSDLHRWSIENPGLFWSQVWDDAAIVGEKGSQYYKPGKDFMNAQFFLDARINLAENLLAKGKDADTAIVSILEDGTRSEITWAQLRESVAAVASALRAEGVVPGDRVVAWVPNVTETLIYALGAISIGAVVSTASPDFAPSAVVDRFGQIEPKFLLASSSYFYAGKEFDCIPRLKEIQASLPTLVKTILIADQHDLFTTFDQWIAPHRGKPLTFLRLPFNHPAFVLFSSGTTGKPKCIIHSGAGILLKGAAEHIYHLGIKPGDKAFYFTTCGWMMWNWLTCVLQHGVTIVLYDGSPMYPTSMRVFDLAESEELTFLGVSAKFIDSSHKEGISPIKNHALRNLRTIASTGSVLSPESFDYIYSDVKKDVHLVSFSGGTDICGCFLIGIPTLPVYRGELQGPALGMATDVFDSSGKSADLDVKGELVCTVPFPSKPLGFWNDPADELYRSAYYEGFPGVWTHGDFASKSATGGFTLYGRSDATLNSKGVRIGTAEIYRVVETFPQIQESLAVSQDWDGDTRVLLFITLKSGSHLDETLTAEIKKALRTQASPRHVPEKIIAAPELPRTKSNKLVELAVGDIVNGREVRNTDALANPQALNWFKDLPQLQTD</sequence>
<dbReference type="Gene3D" id="3.30.300.30">
    <property type="match status" value="1"/>
</dbReference>
<evidence type="ECO:0000313" key="15">
    <source>
        <dbReference type="EMBL" id="CAB4971400.1"/>
    </source>
</evidence>
<dbReference type="NCBIfam" id="TIGR01217">
    <property type="entry name" value="ac_ac_CoA_syn"/>
    <property type="match status" value="1"/>
</dbReference>
<proteinExistence type="inferred from homology"/>
<dbReference type="InterPro" id="IPR020845">
    <property type="entry name" value="AMP-binding_CS"/>
</dbReference>
<dbReference type="Pfam" id="PF00501">
    <property type="entry name" value="AMP-binding"/>
    <property type="match status" value="1"/>
</dbReference>
<dbReference type="InterPro" id="IPR025110">
    <property type="entry name" value="AMP-bd_C"/>
</dbReference>
<dbReference type="NCBIfam" id="NF002937">
    <property type="entry name" value="PRK03584.1"/>
    <property type="match status" value="1"/>
</dbReference>
<feature type="domain" description="AMP-dependent synthetase/ligase" evidence="5">
    <location>
        <begin position="97"/>
        <end position="459"/>
    </location>
</feature>
<evidence type="ECO:0000313" key="14">
    <source>
        <dbReference type="EMBL" id="CAB4940427.1"/>
    </source>
</evidence>
<name>A0A6J6VKJ2_9ZZZZ</name>
<dbReference type="PANTHER" id="PTHR42921:SF1">
    <property type="entry name" value="ACETOACETYL-COA SYNTHETASE"/>
    <property type="match status" value="1"/>
</dbReference>
<evidence type="ECO:0000313" key="12">
    <source>
        <dbReference type="EMBL" id="CAB4817726.1"/>
    </source>
</evidence>
<dbReference type="GO" id="GO:0030729">
    <property type="term" value="F:acetoacetate-CoA ligase activity"/>
    <property type="evidence" value="ECO:0007669"/>
    <property type="project" value="InterPro"/>
</dbReference>
<dbReference type="InterPro" id="IPR042099">
    <property type="entry name" value="ANL_N_sf"/>
</dbReference>
<dbReference type="EMBL" id="CAEZXO010000001">
    <property type="protein sequence ID" value="CAB4682825.1"/>
    <property type="molecule type" value="Genomic_DNA"/>
</dbReference>
<dbReference type="Pfam" id="PF13193">
    <property type="entry name" value="AMP-binding_C"/>
    <property type="match status" value="1"/>
</dbReference>
<dbReference type="EMBL" id="CAFBOC010000003">
    <property type="protein sequence ID" value="CAB4971400.1"/>
    <property type="molecule type" value="Genomic_DNA"/>
</dbReference>
<dbReference type="PANTHER" id="PTHR42921">
    <property type="entry name" value="ACETOACETYL-COA SYNTHETASE"/>
    <property type="match status" value="1"/>
</dbReference>
<evidence type="ECO:0000313" key="16">
    <source>
        <dbReference type="EMBL" id="CAB5069954.1"/>
    </source>
</evidence>
<feature type="domain" description="Acetyl-coenzyme A synthetase N-terminal" evidence="7">
    <location>
        <begin position="34"/>
        <end position="89"/>
    </location>
</feature>
<evidence type="ECO:0000256" key="4">
    <source>
        <dbReference type="ARBA" id="ARBA00022840"/>
    </source>
</evidence>
<evidence type="ECO:0000313" key="8">
    <source>
        <dbReference type="EMBL" id="CAB4339621.1"/>
    </source>
</evidence>
<dbReference type="GO" id="GO:0005524">
    <property type="term" value="F:ATP binding"/>
    <property type="evidence" value="ECO:0007669"/>
    <property type="project" value="UniProtKB-KW"/>
</dbReference>
<dbReference type="InterPro" id="IPR032387">
    <property type="entry name" value="ACAS_N"/>
</dbReference>
<dbReference type="Pfam" id="PF16177">
    <property type="entry name" value="ACAS_N"/>
    <property type="match status" value="1"/>
</dbReference>
<dbReference type="EMBL" id="CAFBQX010000001">
    <property type="protein sequence ID" value="CAB5069954.1"/>
    <property type="molecule type" value="Genomic_DNA"/>
</dbReference>
<evidence type="ECO:0000256" key="2">
    <source>
        <dbReference type="ARBA" id="ARBA00022598"/>
    </source>
</evidence>
<evidence type="ECO:0000313" key="10">
    <source>
        <dbReference type="EMBL" id="CAB4731220.1"/>
    </source>
</evidence>
<evidence type="ECO:0000256" key="3">
    <source>
        <dbReference type="ARBA" id="ARBA00022741"/>
    </source>
</evidence>
<evidence type="ECO:0000259" key="5">
    <source>
        <dbReference type="Pfam" id="PF00501"/>
    </source>
</evidence>
<dbReference type="PROSITE" id="PS00455">
    <property type="entry name" value="AMP_BINDING"/>
    <property type="match status" value="1"/>
</dbReference>
<evidence type="ECO:0000313" key="11">
    <source>
        <dbReference type="EMBL" id="CAB4771385.1"/>
    </source>
</evidence>
<evidence type="ECO:0000256" key="1">
    <source>
        <dbReference type="ARBA" id="ARBA00006432"/>
    </source>
</evidence>
<dbReference type="GO" id="GO:0006629">
    <property type="term" value="P:lipid metabolic process"/>
    <property type="evidence" value="ECO:0007669"/>
    <property type="project" value="InterPro"/>
</dbReference>
<dbReference type="InterPro" id="IPR000873">
    <property type="entry name" value="AMP-dep_synth/lig_dom"/>
</dbReference>
<dbReference type="SUPFAM" id="SSF56801">
    <property type="entry name" value="Acetyl-CoA synthetase-like"/>
    <property type="match status" value="1"/>
</dbReference>
<dbReference type="InterPro" id="IPR005914">
    <property type="entry name" value="Acac_CoA_synth"/>
</dbReference>
<reference evidence="11" key="1">
    <citation type="submission" date="2020-05" db="EMBL/GenBank/DDBJ databases">
        <authorList>
            <person name="Chiriac C."/>
            <person name="Salcher M."/>
            <person name="Ghai R."/>
            <person name="Kavagutti S V."/>
        </authorList>
    </citation>
    <scope>NUCLEOTIDE SEQUENCE</scope>
</reference>
<dbReference type="InterPro" id="IPR045851">
    <property type="entry name" value="AMP-bd_C_sf"/>
</dbReference>
<evidence type="ECO:0000313" key="13">
    <source>
        <dbReference type="EMBL" id="CAB4860511.1"/>
    </source>
</evidence>
<accession>A0A6J6VKJ2</accession>
<keyword evidence="4" id="KW-0067">ATP-binding</keyword>
<protein>
    <submittedName>
        <fullName evidence="11">Unannotated protein</fullName>
    </submittedName>
</protein>
<organism evidence="11">
    <name type="scientific">freshwater metagenome</name>
    <dbReference type="NCBI Taxonomy" id="449393"/>
    <lineage>
        <taxon>unclassified sequences</taxon>
        <taxon>metagenomes</taxon>
        <taxon>ecological metagenomes</taxon>
    </lineage>
</organism>
<keyword evidence="2" id="KW-0436">Ligase</keyword>
<dbReference type="EMBL" id="CAFBLD010000003">
    <property type="protein sequence ID" value="CAB4860511.1"/>
    <property type="molecule type" value="Genomic_DNA"/>
</dbReference>
<dbReference type="EMBL" id="CAESAE010000005">
    <property type="protein sequence ID" value="CAB4339621.1"/>
    <property type="molecule type" value="Genomic_DNA"/>
</dbReference>
<gene>
    <name evidence="9" type="ORF">UFOPK2510_00064</name>
    <name evidence="10" type="ORF">UFOPK2718_01258</name>
    <name evidence="11" type="ORF">UFOPK2936_00212</name>
    <name evidence="12" type="ORF">UFOPK3174_00001</name>
    <name evidence="13" type="ORF">UFOPK3328_00449</name>
    <name evidence="14" type="ORF">UFOPK3779_00484</name>
    <name evidence="15" type="ORF">UFOPK3913_00449</name>
    <name evidence="8" type="ORF">UFOPK4107_00883</name>
    <name evidence="16" type="ORF">UFOPK4403_00217</name>
</gene>
<evidence type="ECO:0000259" key="7">
    <source>
        <dbReference type="Pfam" id="PF16177"/>
    </source>
</evidence>